<sequence>MEREAEAEPQAQAQAQAQAAGSFSLAACEAALERLLRGRRSAPAPGRAWFKESSARNLRRRDFIAPRGALGKLFPRGQVPPGGRGRSGRVGGGLHIQSCEQTDAGLLIQLDHTALFTDVLSNVAQYTRSSASALVEKKGVVLNCAVLQGCRGLESLTVGHLRAILLTDHLAELLRQRGYTVHMTPSVAQNTDIWNFLKLLSVKWLSSWHGPSSEGTVSDFKRILRESVYTELGKSEDLSSQGHKASPKDVLFKVHLKEFVKEKGLEGYDPNLDVALDLKMNVLQCQEAAEHCTVIHVVGCEEDFQQQKIDLLWQILNTGRDPLTQVSSVTTGLGGVGMNDASTQRHHYEPQKKKFLTIVHRVFLGDSWTGIISSMTSATIRFELLAAAHRSPVSSPMGPCLFSNGLFLSLPYSKMPHECGEFANSLSIGEWLLLYNYIIPFPEVLSESSDQLFFVLFQICKFLVKLSMDFSSYYNRVHILGEPLDHLFNQMFARLWLMKALRDVFHTALGTLHILPPNQL</sequence>
<dbReference type="InterPro" id="IPR008909">
    <property type="entry name" value="DALR_anticod-bd"/>
</dbReference>
<dbReference type="GO" id="GO:0005524">
    <property type="term" value="F:ATP binding"/>
    <property type="evidence" value="ECO:0007669"/>
    <property type="project" value="InterPro"/>
</dbReference>
<dbReference type="GO" id="GO:0006420">
    <property type="term" value="P:arginyl-tRNA aminoacylation"/>
    <property type="evidence" value="ECO:0007669"/>
    <property type="project" value="InterPro"/>
</dbReference>
<dbReference type="InParanoid" id="A0A4W3KFY8"/>
<evidence type="ECO:0000313" key="2">
    <source>
        <dbReference type="Ensembl" id="ENSCMIP00000045660.1"/>
    </source>
</evidence>
<dbReference type="Ensembl" id="ENSCMIT00000046313.1">
    <property type="protein sequence ID" value="ENSCMIP00000045660.1"/>
    <property type="gene ID" value="ENSCMIG00000018816.1"/>
</dbReference>
<accession>A0A4W3KFY8</accession>
<dbReference type="InterPro" id="IPR037380">
    <property type="entry name" value="DALRD3"/>
</dbReference>
<dbReference type="Gene3D" id="1.10.730.10">
    <property type="entry name" value="Isoleucyl-tRNA Synthetase, Domain 1"/>
    <property type="match status" value="1"/>
</dbReference>
<dbReference type="PROSITE" id="PS51257">
    <property type="entry name" value="PROKAR_LIPOPROTEIN"/>
    <property type="match status" value="1"/>
</dbReference>
<evidence type="ECO:0000313" key="3">
    <source>
        <dbReference type="Proteomes" id="UP000314986"/>
    </source>
</evidence>
<dbReference type="OMA" id="REDQEWG"/>
<reference evidence="3" key="1">
    <citation type="journal article" date="2006" name="Science">
        <title>Ancient noncoding elements conserved in the human genome.</title>
        <authorList>
            <person name="Venkatesh B."/>
            <person name="Kirkness E.F."/>
            <person name="Loh Y.H."/>
            <person name="Halpern A.L."/>
            <person name="Lee A.P."/>
            <person name="Johnson J."/>
            <person name="Dandona N."/>
            <person name="Viswanathan L.D."/>
            <person name="Tay A."/>
            <person name="Venter J.C."/>
            <person name="Strausberg R.L."/>
            <person name="Brenner S."/>
        </authorList>
    </citation>
    <scope>NUCLEOTIDE SEQUENCE [LARGE SCALE GENOMIC DNA]</scope>
</reference>
<reference evidence="3" key="3">
    <citation type="journal article" date="2014" name="Nature">
        <title>Elephant shark genome provides unique insights into gnathostome evolution.</title>
        <authorList>
            <consortium name="International Elephant Shark Genome Sequencing Consortium"/>
            <person name="Venkatesh B."/>
            <person name="Lee A.P."/>
            <person name="Ravi V."/>
            <person name="Maurya A.K."/>
            <person name="Lian M.M."/>
            <person name="Swann J.B."/>
            <person name="Ohta Y."/>
            <person name="Flajnik M.F."/>
            <person name="Sutoh Y."/>
            <person name="Kasahara M."/>
            <person name="Hoon S."/>
            <person name="Gangu V."/>
            <person name="Roy S.W."/>
            <person name="Irimia M."/>
            <person name="Korzh V."/>
            <person name="Kondrychyn I."/>
            <person name="Lim Z.W."/>
            <person name="Tay B.H."/>
            <person name="Tohari S."/>
            <person name="Kong K.W."/>
            <person name="Ho S."/>
            <person name="Lorente-Galdos B."/>
            <person name="Quilez J."/>
            <person name="Marques-Bonet T."/>
            <person name="Raney B.J."/>
            <person name="Ingham P.W."/>
            <person name="Tay A."/>
            <person name="Hillier L.W."/>
            <person name="Minx P."/>
            <person name="Boehm T."/>
            <person name="Wilson R.K."/>
            <person name="Brenner S."/>
            <person name="Warren W.C."/>
        </authorList>
    </citation>
    <scope>NUCLEOTIDE SEQUENCE [LARGE SCALE GENOMIC DNA]</scope>
</reference>
<organism evidence="2 3">
    <name type="scientific">Callorhinchus milii</name>
    <name type="common">Ghost shark</name>
    <dbReference type="NCBI Taxonomy" id="7868"/>
    <lineage>
        <taxon>Eukaryota</taxon>
        <taxon>Metazoa</taxon>
        <taxon>Chordata</taxon>
        <taxon>Craniata</taxon>
        <taxon>Vertebrata</taxon>
        <taxon>Chondrichthyes</taxon>
        <taxon>Holocephali</taxon>
        <taxon>Chimaeriformes</taxon>
        <taxon>Callorhinchidae</taxon>
        <taxon>Callorhinchus</taxon>
    </lineage>
</organism>
<reference evidence="2" key="5">
    <citation type="submission" date="2025-09" db="UniProtKB">
        <authorList>
            <consortium name="Ensembl"/>
        </authorList>
    </citation>
    <scope>IDENTIFICATION</scope>
</reference>
<dbReference type="SMART" id="SM00836">
    <property type="entry name" value="DALR_1"/>
    <property type="match status" value="1"/>
</dbReference>
<dbReference type="SUPFAM" id="SSF47323">
    <property type="entry name" value="Anticodon-binding domain of a subclass of class I aminoacyl-tRNA synthetases"/>
    <property type="match status" value="1"/>
</dbReference>
<proteinExistence type="predicted"/>
<reference evidence="3" key="2">
    <citation type="journal article" date="2007" name="PLoS Biol.">
        <title>Survey sequencing and comparative analysis of the elephant shark (Callorhinchus milii) genome.</title>
        <authorList>
            <person name="Venkatesh B."/>
            <person name="Kirkness E.F."/>
            <person name="Loh Y.H."/>
            <person name="Halpern A.L."/>
            <person name="Lee A.P."/>
            <person name="Johnson J."/>
            <person name="Dandona N."/>
            <person name="Viswanathan L.D."/>
            <person name="Tay A."/>
            <person name="Venter J.C."/>
            <person name="Strausberg R.L."/>
            <person name="Brenner S."/>
        </authorList>
    </citation>
    <scope>NUCLEOTIDE SEQUENCE [LARGE SCALE GENOMIC DNA]</scope>
</reference>
<dbReference type="STRING" id="7868.ENSCMIP00000045660"/>
<dbReference type="Pfam" id="PF05746">
    <property type="entry name" value="DALR_1"/>
    <property type="match status" value="1"/>
</dbReference>
<feature type="domain" description="DALR anticodon binding" evidence="1">
    <location>
        <begin position="407"/>
        <end position="520"/>
    </location>
</feature>
<name>A0A4W3KFY8_CALMI</name>
<evidence type="ECO:0000259" key="1">
    <source>
        <dbReference type="SMART" id="SM00836"/>
    </source>
</evidence>
<dbReference type="PANTHER" id="PTHR16043">
    <property type="entry name" value="DALRD3 PROTEIN"/>
    <property type="match status" value="1"/>
</dbReference>
<dbReference type="GeneTree" id="ENSGT00390000014621"/>
<dbReference type="GO" id="GO:0000049">
    <property type="term" value="F:tRNA binding"/>
    <property type="evidence" value="ECO:0007669"/>
    <property type="project" value="TreeGrafter"/>
</dbReference>
<dbReference type="PANTHER" id="PTHR16043:SF1">
    <property type="entry name" value="DALR ANTICODON-BINDING DOMAIN-CONTAINING PROTEIN 3"/>
    <property type="match status" value="1"/>
</dbReference>
<reference evidence="2" key="4">
    <citation type="submission" date="2025-08" db="UniProtKB">
        <authorList>
            <consortium name="Ensembl"/>
        </authorList>
    </citation>
    <scope>IDENTIFICATION</scope>
</reference>
<protein>
    <recommendedName>
        <fullName evidence="1">DALR anticodon binding domain-containing protein</fullName>
    </recommendedName>
</protein>
<dbReference type="InterPro" id="IPR009080">
    <property type="entry name" value="tRNAsynth_Ia_anticodon-bd"/>
</dbReference>
<keyword evidence="3" id="KW-1185">Reference proteome</keyword>
<dbReference type="Proteomes" id="UP000314986">
    <property type="component" value="Unassembled WGS sequence"/>
</dbReference>
<dbReference type="GO" id="GO:0106217">
    <property type="term" value="P:tRNA C3-cytosine methylation"/>
    <property type="evidence" value="ECO:0007669"/>
    <property type="project" value="TreeGrafter"/>
</dbReference>
<dbReference type="AlphaFoldDB" id="A0A4W3KFY8"/>
<dbReference type="GO" id="GO:0004814">
    <property type="term" value="F:arginine-tRNA ligase activity"/>
    <property type="evidence" value="ECO:0007669"/>
    <property type="project" value="InterPro"/>
</dbReference>